<evidence type="ECO:0000256" key="2">
    <source>
        <dbReference type="SAM" id="SignalP"/>
    </source>
</evidence>
<dbReference type="Gene3D" id="3.40.190.10">
    <property type="entry name" value="Periplasmic binding protein-like II"/>
    <property type="match status" value="2"/>
</dbReference>
<evidence type="ECO:0000259" key="3">
    <source>
        <dbReference type="SMART" id="SM00062"/>
    </source>
</evidence>
<dbReference type="PANTHER" id="PTHR35936:SF19">
    <property type="entry name" value="AMINO-ACID-BINDING PROTEIN YXEM-RELATED"/>
    <property type="match status" value="1"/>
</dbReference>
<sequence>MRRVKFAAIIWLFSAMPVAAEDVIVALTDSTPNFSMHQPDGSITGINMDLARLLCQRLELRCRYQLMPLAALVAHVRDGKAQIGFGNLTKTPEREKDMLFSRPYWRSTSVFVGHRDLAGHSMDDLVRGRKVAVQEGSRQAKWLADKYGGSYIPVPRPTIFDVIATLPLQQAHLILAPMMTVHPFLISADGTDFGFVSDPIDSGWPVHIVLNKDRPDLQQRLDKALEDASRDGSLGRIVRAYVPFDIF</sequence>
<proteinExistence type="predicted"/>
<feature type="chain" id="PRO_5002674284" evidence="2">
    <location>
        <begin position="21"/>
        <end position="247"/>
    </location>
</feature>
<dbReference type="RefSeq" id="WP_024079151.1">
    <property type="nucleotide sequence ID" value="NZ_CP027527.1"/>
</dbReference>
<reference evidence="4" key="1">
    <citation type="journal article" date="2007" name="J. Bacteriol.">
        <title>Comparative genome analysis of four magnetotactic bacteria reveals a complex set of group-specific genes implicated in magnetosome biomineralization and function.</title>
        <authorList>
            <person name="Richter M."/>
            <person name="Kube M."/>
            <person name="Bazylinski D.A."/>
            <person name="Lombardot T."/>
            <person name="Gloeckner F.O."/>
            <person name="Reinhardt R."/>
            <person name="Schueler D."/>
        </authorList>
    </citation>
    <scope>NUCLEOTIDE SEQUENCE</scope>
    <source>
        <strain evidence="4">MSR-1</strain>
    </source>
</reference>
<dbReference type="InterPro" id="IPR001638">
    <property type="entry name" value="Solute-binding_3/MltF_N"/>
</dbReference>
<gene>
    <name evidence="4" type="ORF">MGR_0085</name>
</gene>
<name>A4TV93_9PROT</name>
<dbReference type="SMART" id="SM00062">
    <property type="entry name" value="PBPb"/>
    <property type="match status" value="1"/>
</dbReference>
<feature type="signal peptide" evidence="2">
    <location>
        <begin position="1"/>
        <end position="20"/>
    </location>
</feature>
<evidence type="ECO:0000313" key="4">
    <source>
        <dbReference type="EMBL" id="CAM74550.1"/>
    </source>
</evidence>
<organism evidence="4">
    <name type="scientific">Magnetospirillum gryphiswaldense</name>
    <dbReference type="NCBI Taxonomy" id="55518"/>
    <lineage>
        <taxon>Bacteria</taxon>
        <taxon>Pseudomonadati</taxon>
        <taxon>Pseudomonadota</taxon>
        <taxon>Alphaproteobacteria</taxon>
        <taxon>Rhodospirillales</taxon>
        <taxon>Rhodospirillaceae</taxon>
        <taxon>Magnetospirillum</taxon>
    </lineage>
</organism>
<evidence type="ECO:0000256" key="1">
    <source>
        <dbReference type="ARBA" id="ARBA00022729"/>
    </source>
</evidence>
<protein>
    <submittedName>
        <fullName evidence="4">Bacterial extracellular solute-binding protein, family 3</fullName>
    </submittedName>
</protein>
<dbReference type="CDD" id="cd13530">
    <property type="entry name" value="PBP2_peptides_like"/>
    <property type="match status" value="1"/>
</dbReference>
<dbReference type="PANTHER" id="PTHR35936">
    <property type="entry name" value="MEMBRANE-BOUND LYTIC MUREIN TRANSGLYCOSYLASE F"/>
    <property type="match status" value="1"/>
</dbReference>
<accession>A4TV93</accession>
<dbReference type="Pfam" id="PF00497">
    <property type="entry name" value="SBP_bac_3"/>
    <property type="match status" value="1"/>
</dbReference>
<dbReference type="SUPFAM" id="SSF53850">
    <property type="entry name" value="Periplasmic binding protein-like II"/>
    <property type="match status" value="1"/>
</dbReference>
<feature type="domain" description="Solute-binding protein family 3/N-terminal" evidence="3">
    <location>
        <begin position="22"/>
        <end position="245"/>
    </location>
</feature>
<dbReference type="EMBL" id="CU459003">
    <property type="protein sequence ID" value="CAM74550.1"/>
    <property type="molecule type" value="Genomic_DNA"/>
</dbReference>
<keyword evidence="1 2" id="KW-0732">Signal</keyword>
<dbReference type="AlphaFoldDB" id="A4TV93"/>